<name>A0ABT4VCI0_9HELI</name>
<dbReference type="PANTHER" id="PTHR11228">
    <property type="entry name" value="RADICAL SAM DOMAIN PROTEIN"/>
    <property type="match status" value="1"/>
</dbReference>
<dbReference type="SUPFAM" id="SSF102114">
    <property type="entry name" value="Radical SAM enzymes"/>
    <property type="match status" value="1"/>
</dbReference>
<keyword evidence="9" id="KW-1185">Reference proteome</keyword>
<evidence type="ECO:0000256" key="2">
    <source>
        <dbReference type="ARBA" id="ARBA00022485"/>
    </source>
</evidence>
<dbReference type="SFLD" id="SFLDG01387">
    <property type="entry name" value="BtrN-like_SPASM_domain_contain"/>
    <property type="match status" value="1"/>
</dbReference>
<protein>
    <submittedName>
        <fullName evidence="8">Radical SAM/SPASM domain-containing protein</fullName>
    </submittedName>
</protein>
<dbReference type="Proteomes" id="UP001210261">
    <property type="component" value="Unassembled WGS sequence"/>
</dbReference>
<keyword evidence="2" id="KW-0004">4Fe-4S</keyword>
<dbReference type="InterPro" id="IPR058240">
    <property type="entry name" value="rSAM_sf"/>
</dbReference>
<evidence type="ECO:0000313" key="8">
    <source>
        <dbReference type="EMBL" id="MDA3968307.1"/>
    </source>
</evidence>
<dbReference type="RefSeq" id="WP_271020600.1">
    <property type="nucleotide sequence ID" value="NZ_JAQHXR010000001.1"/>
</dbReference>
<dbReference type="PROSITE" id="PS51918">
    <property type="entry name" value="RADICAL_SAM"/>
    <property type="match status" value="1"/>
</dbReference>
<dbReference type="Gene3D" id="3.20.20.70">
    <property type="entry name" value="Aldolase class I"/>
    <property type="match status" value="1"/>
</dbReference>
<evidence type="ECO:0000256" key="1">
    <source>
        <dbReference type="ARBA" id="ARBA00001966"/>
    </source>
</evidence>
<proteinExistence type="predicted"/>
<dbReference type="InterPro" id="IPR013785">
    <property type="entry name" value="Aldolase_TIM"/>
</dbReference>
<dbReference type="EMBL" id="JAQHXR010000001">
    <property type="protein sequence ID" value="MDA3968307.1"/>
    <property type="molecule type" value="Genomic_DNA"/>
</dbReference>
<comment type="cofactor">
    <cofactor evidence="1">
        <name>[4Fe-4S] cluster</name>
        <dbReference type="ChEBI" id="CHEBI:49883"/>
    </cofactor>
</comment>
<dbReference type="Pfam" id="PF04055">
    <property type="entry name" value="Radical_SAM"/>
    <property type="match status" value="1"/>
</dbReference>
<dbReference type="PANTHER" id="PTHR11228:SF7">
    <property type="entry name" value="PQQA PEPTIDE CYCLASE"/>
    <property type="match status" value="1"/>
</dbReference>
<evidence type="ECO:0000259" key="7">
    <source>
        <dbReference type="PROSITE" id="PS51918"/>
    </source>
</evidence>
<keyword evidence="4" id="KW-0479">Metal-binding</keyword>
<keyword evidence="5" id="KW-0408">Iron</keyword>
<keyword evidence="6" id="KW-0411">Iron-sulfur</keyword>
<evidence type="ECO:0000256" key="3">
    <source>
        <dbReference type="ARBA" id="ARBA00022691"/>
    </source>
</evidence>
<dbReference type="SFLD" id="SFLDG01067">
    <property type="entry name" value="SPASM/twitch_domain_containing"/>
    <property type="match status" value="1"/>
</dbReference>
<dbReference type="InterPro" id="IPR050377">
    <property type="entry name" value="Radical_SAM_PqqE_MftC-like"/>
</dbReference>
<keyword evidence="3" id="KW-0949">S-adenosyl-L-methionine</keyword>
<gene>
    <name evidence="8" type="ORF">PF021_01300</name>
</gene>
<dbReference type="Pfam" id="PF13186">
    <property type="entry name" value="SPASM"/>
    <property type="match status" value="1"/>
</dbReference>
<sequence length="369" mass="42982">MLRDDLKIDKSICNKKFFYESRKLFNLSYIWHEYSASREQLEFDLTDNVKYFYPYPKGINVSINNVCNLTCIMCPFFSKEFEKTHKTDYFKTKRVLEDSYIYDAIDYLSKAVEQYPDVTIGFTAAGEATLDDRLPKFIEHARQKGIPYRYIVTNGTMLEKVGVDLLESGLNRMAISIDGATSETYKKIRGASLDKVERGVRKCVEHARKLNAFGTNIEFDLNCVLTDIFKESDEKDMYLQKWSDCRDIITKIFFTNMVVYDEFGLDKNTQKRYEKFSCSLPWQNFSVDCYGNVTCCCTMDSSVMYNPISLGNVKELGYKGVWNGIGYKTLRKETLEQKFNKFSLCNGCAERFKMCFDVEKDTTSRHELN</sequence>
<dbReference type="CDD" id="cd21109">
    <property type="entry name" value="SPASM"/>
    <property type="match status" value="1"/>
</dbReference>
<comment type="caution">
    <text evidence="8">The sequence shown here is derived from an EMBL/GenBank/DDBJ whole genome shotgun (WGS) entry which is preliminary data.</text>
</comment>
<feature type="domain" description="Radical SAM core" evidence="7">
    <location>
        <begin position="53"/>
        <end position="277"/>
    </location>
</feature>
<reference evidence="8 9" key="1">
    <citation type="submission" date="2023-01" db="EMBL/GenBank/DDBJ databases">
        <title>Description of Helicobacter ibis sp. nov. isolated from faecal droppings of black-faced ibis (Theristicus melanopis).</title>
        <authorList>
            <person name="Lopez-Cantillo M."/>
            <person name="Vidal-Veuthey B."/>
            <person name="Mella A."/>
            <person name="De La Haba R."/>
            <person name="Collado L."/>
        </authorList>
    </citation>
    <scope>NUCLEOTIDE SEQUENCE [LARGE SCALE GENOMIC DNA]</scope>
    <source>
        <strain evidence="8 9">A82</strain>
    </source>
</reference>
<evidence type="ECO:0000256" key="6">
    <source>
        <dbReference type="ARBA" id="ARBA00023014"/>
    </source>
</evidence>
<dbReference type="SFLD" id="SFLDS00029">
    <property type="entry name" value="Radical_SAM"/>
    <property type="match status" value="1"/>
</dbReference>
<accession>A0ABT4VCI0</accession>
<dbReference type="InterPro" id="IPR007197">
    <property type="entry name" value="rSAM"/>
</dbReference>
<dbReference type="CDD" id="cd01335">
    <property type="entry name" value="Radical_SAM"/>
    <property type="match status" value="1"/>
</dbReference>
<evidence type="ECO:0000256" key="5">
    <source>
        <dbReference type="ARBA" id="ARBA00023004"/>
    </source>
</evidence>
<dbReference type="InterPro" id="IPR034391">
    <property type="entry name" value="AdoMet-like_SPASM_containing"/>
</dbReference>
<organism evidence="8 9">
    <name type="scientific">Helicobacter ibis</name>
    <dbReference type="NCBI Taxonomy" id="2962633"/>
    <lineage>
        <taxon>Bacteria</taxon>
        <taxon>Pseudomonadati</taxon>
        <taxon>Campylobacterota</taxon>
        <taxon>Epsilonproteobacteria</taxon>
        <taxon>Campylobacterales</taxon>
        <taxon>Helicobacteraceae</taxon>
        <taxon>Helicobacter</taxon>
    </lineage>
</organism>
<evidence type="ECO:0000313" key="9">
    <source>
        <dbReference type="Proteomes" id="UP001210261"/>
    </source>
</evidence>
<evidence type="ECO:0000256" key="4">
    <source>
        <dbReference type="ARBA" id="ARBA00022723"/>
    </source>
</evidence>
<dbReference type="InterPro" id="IPR023885">
    <property type="entry name" value="4Fe4S-binding_SPASM_dom"/>
</dbReference>